<dbReference type="AlphaFoldDB" id="A0ABD0QJP7"/>
<proteinExistence type="predicted"/>
<feature type="non-terminal residue" evidence="2">
    <location>
        <position position="50"/>
    </location>
</feature>
<evidence type="ECO:0000313" key="2">
    <source>
        <dbReference type="EMBL" id="KAL0186117.1"/>
    </source>
</evidence>
<reference evidence="2 3" key="1">
    <citation type="submission" date="2024-05" db="EMBL/GenBank/DDBJ databases">
        <title>Genome sequencing and assembly of Indian major carp, Cirrhinus mrigala (Hamilton, 1822).</title>
        <authorList>
            <person name="Mohindra V."/>
            <person name="Chowdhury L.M."/>
            <person name="Lal K."/>
            <person name="Jena J.K."/>
        </authorList>
    </citation>
    <scope>NUCLEOTIDE SEQUENCE [LARGE SCALE GENOMIC DNA]</scope>
    <source>
        <strain evidence="2">CM1030</strain>
        <tissue evidence="2">Blood</tissue>
    </source>
</reference>
<gene>
    <name evidence="2" type="ORF">M9458_017787</name>
</gene>
<dbReference type="Proteomes" id="UP001529510">
    <property type="component" value="Unassembled WGS sequence"/>
</dbReference>
<sequence length="50" mass="5397">FAVTFMMPASVTLARWELNVTRTLSISSSTVTAPQGTRAKHVQRSTSVSS</sequence>
<feature type="region of interest" description="Disordered" evidence="1">
    <location>
        <begin position="29"/>
        <end position="50"/>
    </location>
</feature>
<protein>
    <submittedName>
        <fullName evidence="2">Uncharacterized protein</fullName>
    </submittedName>
</protein>
<accession>A0ABD0QJP7</accession>
<organism evidence="2 3">
    <name type="scientific">Cirrhinus mrigala</name>
    <name type="common">Mrigala</name>
    <dbReference type="NCBI Taxonomy" id="683832"/>
    <lineage>
        <taxon>Eukaryota</taxon>
        <taxon>Metazoa</taxon>
        <taxon>Chordata</taxon>
        <taxon>Craniata</taxon>
        <taxon>Vertebrata</taxon>
        <taxon>Euteleostomi</taxon>
        <taxon>Actinopterygii</taxon>
        <taxon>Neopterygii</taxon>
        <taxon>Teleostei</taxon>
        <taxon>Ostariophysi</taxon>
        <taxon>Cypriniformes</taxon>
        <taxon>Cyprinidae</taxon>
        <taxon>Labeoninae</taxon>
        <taxon>Labeonini</taxon>
        <taxon>Cirrhinus</taxon>
    </lineage>
</organism>
<evidence type="ECO:0000313" key="3">
    <source>
        <dbReference type="Proteomes" id="UP001529510"/>
    </source>
</evidence>
<name>A0ABD0QJP7_CIRMR</name>
<keyword evidence="3" id="KW-1185">Reference proteome</keyword>
<evidence type="ECO:0000256" key="1">
    <source>
        <dbReference type="SAM" id="MobiDB-lite"/>
    </source>
</evidence>
<comment type="caution">
    <text evidence="2">The sequence shown here is derived from an EMBL/GenBank/DDBJ whole genome shotgun (WGS) entry which is preliminary data.</text>
</comment>
<feature type="non-terminal residue" evidence="2">
    <location>
        <position position="1"/>
    </location>
</feature>
<dbReference type="EMBL" id="JAMKFB020000008">
    <property type="protein sequence ID" value="KAL0186117.1"/>
    <property type="molecule type" value="Genomic_DNA"/>
</dbReference>